<dbReference type="Proteomes" id="UP000244225">
    <property type="component" value="Unassembled WGS sequence"/>
</dbReference>
<evidence type="ECO:0000256" key="1">
    <source>
        <dbReference type="SAM" id="SignalP"/>
    </source>
</evidence>
<feature type="chain" id="PRO_5015506132" description="Lipocalin-like protein" evidence="1">
    <location>
        <begin position="24"/>
        <end position="145"/>
    </location>
</feature>
<keyword evidence="1" id="KW-0732">Signal</keyword>
<reference evidence="2 3" key="1">
    <citation type="submission" date="2018-04" db="EMBL/GenBank/DDBJ databases">
        <title>Genomic Encyclopedia of Archaeal and Bacterial Type Strains, Phase II (KMG-II): from individual species to whole genera.</title>
        <authorList>
            <person name="Goeker M."/>
        </authorList>
    </citation>
    <scope>NUCLEOTIDE SEQUENCE [LARGE SCALE GENOMIC DNA]</scope>
    <source>
        <strain evidence="2 3">DSM 100162</strain>
    </source>
</reference>
<organism evidence="2 3">
    <name type="scientific">Pontibacter mucosus</name>
    <dbReference type="NCBI Taxonomy" id="1649266"/>
    <lineage>
        <taxon>Bacteria</taxon>
        <taxon>Pseudomonadati</taxon>
        <taxon>Bacteroidota</taxon>
        <taxon>Cytophagia</taxon>
        <taxon>Cytophagales</taxon>
        <taxon>Hymenobacteraceae</taxon>
        <taxon>Pontibacter</taxon>
    </lineage>
</organism>
<name>A0A2T5YJT6_9BACT</name>
<gene>
    <name evidence="2" type="ORF">C8N40_104306</name>
</gene>
<evidence type="ECO:0008006" key="4">
    <source>
        <dbReference type="Google" id="ProtNLM"/>
    </source>
</evidence>
<dbReference type="OrthoDB" id="852484at2"/>
<dbReference type="EMBL" id="QBKI01000004">
    <property type="protein sequence ID" value="PTX19574.1"/>
    <property type="molecule type" value="Genomic_DNA"/>
</dbReference>
<dbReference type="PROSITE" id="PS51257">
    <property type="entry name" value="PROKAR_LIPOPROTEIN"/>
    <property type="match status" value="1"/>
</dbReference>
<evidence type="ECO:0000313" key="2">
    <source>
        <dbReference type="EMBL" id="PTX19574.1"/>
    </source>
</evidence>
<keyword evidence="3" id="KW-1185">Reference proteome</keyword>
<comment type="caution">
    <text evidence="2">The sequence shown here is derived from an EMBL/GenBank/DDBJ whole genome shotgun (WGS) entry which is preliminary data.</text>
</comment>
<protein>
    <recommendedName>
        <fullName evidence="4">Lipocalin-like protein</fullName>
    </recommendedName>
</protein>
<accession>A0A2T5YJT6</accession>
<proteinExistence type="predicted"/>
<evidence type="ECO:0000313" key="3">
    <source>
        <dbReference type="Proteomes" id="UP000244225"/>
    </source>
</evidence>
<dbReference type="RefSeq" id="WP_108211676.1">
    <property type="nucleotide sequence ID" value="NZ_QBKI01000004.1"/>
</dbReference>
<sequence length="145" mass="16229">MKRSVFAILCLLFLLTGCEKDNADLLETSQTENSLVGTWELRTVSGGWTGTTEYKPGNGNIYRFTKDTYERITDGTKYSGKYLLKDGVSSLSNKPIKRIIFYDAHTTPNVDDDFGLLHVEVKDNILVIAMDAYDAGASTYARKVR</sequence>
<feature type="signal peptide" evidence="1">
    <location>
        <begin position="1"/>
        <end position="23"/>
    </location>
</feature>
<dbReference type="AlphaFoldDB" id="A0A2T5YJT6"/>